<dbReference type="PANTHER" id="PTHR37323">
    <property type="entry name" value="GCN5-RELATED N-ACETYLTRANSFERASE"/>
    <property type="match status" value="1"/>
</dbReference>
<evidence type="ECO:0000256" key="10">
    <source>
        <dbReference type="ARBA" id="ARBA00047785"/>
    </source>
</evidence>
<keyword evidence="2" id="KW-0444">Lipid biosynthesis</keyword>
<comment type="caution">
    <text evidence="11">The sequence shown here is derived from an EMBL/GenBank/DDBJ whole genome shotgun (WGS) entry which is preliminary data.</text>
</comment>
<dbReference type="GO" id="GO:0006629">
    <property type="term" value="P:lipid metabolic process"/>
    <property type="evidence" value="ECO:0007669"/>
    <property type="project" value="UniProtKB-KW"/>
</dbReference>
<evidence type="ECO:0000256" key="7">
    <source>
        <dbReference type="ARBA" id="ARBA00039058"/>
    </source>
</evidence>
<evidence type="ECO:0000256" key="1">
    <source>
        <dbReference type="ARBA" id="ARBA00005189"/>
    </source>
</evidence>
<keyword evidence="12" id="KW-1185">Reference proteome</keyword>
<dbReference type="Pfam" id="PF13444">
    <property type="entry name" value="Acetyltransf_5"/>
    <property type="match status" value="1"/>
</dbReference>
<evidence type="ECO:0000256" key="2">
    <source>
        <dbReference type="ARBA" id="ARBA00022516"/>
    </source>
</evidence>
<dbReference type="Proteomes" id="UP000245461">
    <property type="component" value="Unassembled WGS sequence"/>
</dbReference>
<gene>
    <name evidence="11" type="ORF">DKG74_11755</name>
</gene>
<comment type="catalytic activity">
    <reaction evidence="10">
        <text>a (3R)-hydroxyacyl-[ACP] + L-ornithine = a lyso-ornithine lipid + holo-[ACP] + H(+)</text>
        <dbReference type="Rhea" id="RHEA:20633"/>
        <dbReference type="Rhea" id="RHEA-COMP:9685"/>
        <dbReference type="Rhea" id="RHEA-COMP:9945"/>
        <dbReference type="ChEBI" id="CHEBI:15378"/>
        <dbReference type="ChEBI" id="CHEBI:46911"/>
        <dbReference type="ChEBI" id="CHEBI:64479"/>
        <dbReference type="ChEBI" id="CHEBI:78827"/>
        <dbReference type="ChEBI" id="CHEBI:138482"/>
        <dbReference type="EC" id="2.3.2.30"/>
    </reaction>
    <physiologicalReaction direction="left-to-right" evidence="10">
        <dbReference type="Rhea" id="RHEA:20634"/>
    </physiologicalReaction>
</comment>
<comment type="function">
    <text evidence="9">Catalyzes the first step in the biosynthesis of ornithine lipids, which are phosphorus-free membrane lipids. Catalyzes the 3-hydroxyacyl-acyl carrier protein-dependent acylation of ornithine to form lyso-ornithine lipid (LOL).</text>
</comment>
<evidence type="ECO:0000256" key="6">
    <source>
        <dbReference type="ARBA" id="ARBA00038095"/>
    </source>
</evidence>
<protein>
    <recommendedName>
        <fullName evidence="8">L-ornithine N(alpha)-acyltransferase</fullName>
        <ecNumber evidence="7">2.3.2.30</ecNumber>
    </recommendedName>
</protein>
<dbReference type="GO" id="GO:0043810">
    <property type="term" value="F:ornithine-acyl [acyl carrier protein] N-acyltransferase activity"/>
    <property type="evidence" value="ECO:0007669"/>
    <property type="project" value="UniProtKB-EC"/>
</dbReference>
<reference evidence="11 12" key="1">
    <citation type="submission" date="2018-05" db="EMBL/GenBank/DDBJ databases">
        <title>Zavarzinia sp. HR-AS.</title>
        <authorList>
            <person name="Lee Y."/>
            <person name="Jeon C.O."/>
        </authorList>
    </citation>
    <scope>NUCLEOTIDE SEQUENCE [LARGE SCALE GENOMIC DNA]</scope>
    <source>
        <strain evidence="11 12">HR-AS</strain>
    </source>
</reference>
<dbReference type="PANTHER" id="PTHR37323:SF1">
    <property type="entry name" value="L-ORNITHINE N(ALPHA)-ACYLTRANSFERASE"/>
    <property type="match status" value="1"/>
</dbReference>
<comment type="pathway">
    <text evidence="1">Lipid metabolism.</text>
</comment>
<dbReference type="AlphaFoldDB" id="A0A317E7R2"/>
<keyword evidence="3" id="KW-0808">Transferase</keyword>
<keyword evidence="5" id="KW-0012">Acyltransferase</keyword>
<organism evidence="11 12">
    <name type="scientific">Zavarzinia aquatilis</name>
    <dbReference type="NCBI Taxonomy" id="2211142"/>
    <lineage>
        <taxon>Bacteria</taxon>
        <taxon>Pseudomonadati</taxon>
        <taxon>Pseudomonadota</taxon>
        <taxon>Alphaproteobacteria</taxon>
        <taxon>Rhodospirillales</taxon>
        <taxon>Zavarziniaceae</taxon>
        <taxon>Zavarzinia</taxon>
    </lineage>
</organism>
<evidence type="ECO:0000313" key="12">
    <source>
        <dbReference type="Proteomes" id="UP000245461"/>
    </source>
</evidence>
<dbReference type="EC" id="2.3.2.30" evidence="7"/>
<keyword evidence="4" id="KW-0443">Lipid metabolism</keyword>
<evidence type="ECO:0000256" key="4">
    <source>
        <dbReference type="ARBA" id="ARBA00023098"/>
    </source>
</evidence>
<proteinExistence type="inferred from homology"/>
<evidence type="ECO:0000256" key="8">
    <source>
        <dbReference type="ARBA" id="ARBA00039866"/>
    </source>
</evidence>
<evidence type="ECO:0000313" key="11">
    <source>
        <dbReference type="EMBL" id="PWR22542.1"/>
    </source>
</evidence>
<evidence type="ECO:0000256" key="5">
    <source>
        <dbReference type="ARBA" id="ARBA00023315"/>
    </source>
</evidence>
<dbReference type="Gene3D" id="3.40.630.30">
    <property type="match status" value="1"/>
</dbReference>
<name>A0A317E7R2_9PROT</name>
<sequence>MNVALNSVKTEDMAGDAAPVRRPVDTGKLEVRLAHDGAELLAAQRLRYRVFYDEMGATPSPAAAAERRDFDHFDPLCDHLLVIDHAVAETDGPSVVGTYRLLREEVAREHGGFYSAGEFDLSFLEKNRRPDDNFLELGRSCVAPEYRTNAVIQMLWRAIAGYIVEHKISLMFGCGSLPGTDPDALAVPLSYLYHNHMAPPERRVRALPGRYVEMNRLPREAISPRDGLRTLPPLIKGYLRLGGYIGDGAVIDPEFKTVDCFIMVPCDTLTERYIARYQKGDPAD</sequence>
<accession>A0A317E7R2</accession>
<dbReference type="SUPFAM" id="SSF55729">
    <property type="entry name" value="Acyl-CoA N-acyltransferases (Nat)"/>
    <property type="match status" value="1"/>
</dbReference>
<dbReference type="InterPro" id="IPR052351">
    <property type="entry name" value="Ornithine_N-alpha-AT"/>
</dbReference>
<dbReference type="EMBL" id="QGLE01000006">
    <property type="protein sequence ID" value="PWR22542.1"/>
    <property type="molecule type" value="Genomic_DNA"/>
</dbReference>
<dbReference type="InterPro" id="IPR016181">
    <property type="entry name" value="Acyl_CoA_acyltransferase"/>
</dbReference>
<comment type="similarity">
    <text evidence="6">Belongs to the acetyltransferase family. OlsB subfamily.</text>
</comment>
<evidence type="ECO:0000256" key="9">
    <source>
        <dbReference type="ARBA" id="ARBA00045724"/>
    </source>
</evidence>
<dbReference type="OrthoDB" id="9787072at2"/>
<evidence type="ECO:0000256" key="3">
    <source>
        <dbReference type="ARBA" id="ARBA00022679"/>
    </source>
</evidence>